<evidence type="ECO:0000313" key="2">
    <source>
        <dbReference type="EMBL" id="KAF7316182.1"/>
    </source>
</evidence>
<keyword evidence="3" id="KW-1185">Reference proteome</keyword>
<accession>A0A8H6TGA1</accession>
<evidence type="ECO:0008006" key="4">
    <source>
        <dbReference type="Google" id="ProtNLM"/>
    </source>
</evidence>
<dbReference type="Gene3D" id="3.80.10.10">
    <property type="entry name" value="Ribonuclease Inhibitor"/>
    <property type="match status" value="1"/>
</dbReference>
<feature type="region of interest" description="Disordered" evidence="1">
    <location>
        <begin position="438"/>
        <end position="461"/>
    </location>
</feature>
<dbReference type="SUPFAM" id="SSF52047">
    <property type="entry name" value="RNI-like"/>
    <property type="match status" value="1"/>
</dbReference>
<organism evidence="2 3">
    <name type="scientific">Mycena indigotica</name>
    <dbReference type="NCBI Taxonomy" id="2126181"/>
    <lineage>
        <taxon>Eukaryota</taxon>
        <taxon>Fungi</taxon>
        <taxon>Dikarya</taxon>
        <taxon>Basidiomycota</taxon>
        <taxon>Agaricomycotina</taxon>
        <taxon>Agaricomycetes</taxon>
        <taxon>Agaricomycetidae</taxon>
        <taxon>Agaricales</taxon>
        <taxon>Marasmiineae</taxon>
        <taxon>Mycenaceae</taxon>
        <taxon>Mycena</taxon>
    </lineage>
</organism>
<dbReference type="EMBL" id="JACAZF010000001">
    <property type="protein sequence ID" value="KAF7316182.1"/>
    <property type="molecule type" value="Genomic_DNA"/>
</dbReference>
<dbReference type="GeneID" id="59340811"/>
<dbReference type="Proteomes" id="UP000636479">
    <property type="component" value="Unassembled WGS sequence"/>
</dbReference>
<dbReference type="InterPro" id="IPR032675">
    <property type="entry name" value="LRR_dom_sf"/>
</dbReference>
<proteinExistence type="predicted"/>
<name>A0A8H6TGA1_9AGAR</name>
<reference evidence="2" key="1">
    <citation type="submission" date="2020-05" db="EMBL/GenBank/DDBJ databases">
        <title>Mycena genomes resolve the evolution of fungal bioluminescence.</title>
        <authorList>
            <person name="Tsai I.J."/>
        </authorList>
    </citation>
    <scope>NUCLEOTIDE SEQUENCE</scope>
    <source>
        <strain evidence="2">171206Taipei</strain>
    </source>
</reference>
<gene>
    <name evidence="2" type="ORF">MIND_00136400</name>
</gene>
<evidence type="ECO:0000256" key="1">
    <source>
        <dbReference type="SAM" id="MobiDB-lite"/>
    </source>
</evidence>
<sequence>MLPLDLLPLVLDHISEDRTTLLKCLLTNSQFKRATASILYSQVVLRPKYGQTTGILDRLLSATLHCYAPFVHSFSVQGLLLENVVASFPIAETLLAAIKAFVNLKTLELVPDIYPDDFFTPILQQALELSSLQILRVNSSCMSEADSAILANLVRLRVLELRSPTRAILNILPDWLTKMDQLTELHLTSNCGSVTPGVLRQLVPLLQNVTAIALGLSYSIIDDDLLEFLGSLPNLKSAQLQHYLQYKRPANELEMRQLRSLTVLYNYIGHAENMDRFCNWVCRVITGAPIEHVKLCCDEYEESSLAPRTFDTLLKDLASANYETLHTLDLGGWLVSVDAVSLFLEKCKHLEEFSAALDQPGFEGFERRVSTMTCLHTSVLKIYAGAGLTTIENAERIMKKSVALRRLSLNELKTEGSWVSHNGETLFVVREIEQDVEDLPDGSIATDSTDREDSPTPDLDNIVRSSGIIMGAILEEEEDENEYDMPKGIPLRAQLTLEDWLAEMNPESTSEIVSE</sequence>
<dbReference type="AlphaFoldDB" id="A0A8H6TGA1"/>
<dbReference type="RefSeq" id="XP_037226205.1">
    <property type="nucleotide sequence ID" value="XM_037358295.1"/>
</dbReference>
<dbReference type="OrthoDB" id="3264508at2759"/>
<comment type="caution">
    <text evidence="2">The sequence shown here is derived from an EMBL/GenBank/DDBJ whole genome shotgun (WGS) entry which is preliminary data.</text>
</comment>
<evidence type="ECO:0000313" key="3">
    <source>
        <dbReference type="Proteomes" id="UP000636479"/>
    </source>
</evidence>
<protein>
    <recommendedName>
        <fullName evidence="4">F-box domain-containing protein</fullName>
    </recommendedName>
</protein>